<keyword evidence="1" id="KW-0238">DNA-binding</keyword>
<sequence length="99" mass="11240">MLLRHMAENITPSQRAARRRLSANLKIFRSKRDISQEALADRAGLHRTYISQVERELTNVSLDNIVLLAEALGVQVTDLLGEPRELAVPLKPGRKRKEE</sequence>
<evidence type="ECO:0000259" key="2">
    <source>
        <dbReference type="PROSITE" id="PS50943"/>
    </source>
</evidence>
<dbReference type="PANTHER" id="PTHR46797:SF1">
    <property type="entry name" value="METHYLPHOSPHONATE SYNTHASE"/>
    <property type="match status" value="1"/>
</dbReference>
<dbReference type="SMART" id="SM00530">
    <property type="entry name" value="HTH_XRE"/>
    <property type="match status" value="1"/>
</dbReference>
<proteinExistence type="predicted"/>
<dbReference type="EMBL" id="APMQ01000024">
    <property type="protein sequence ID" value="ENZ74998.1"/>
    <property type="molecule type" value="Genomic_DNA"/>
</dbReference>
<gene>
    <name evidence="3" type="ORF">OR214_05045</name>
</gene>
<dbReference type="Gene3D" id="1.10.260.40">
    <property type="entry name" value="lambda repressor-like DNA-binding domains"/>
    <property type="match status" value="1"/>
</dbReference>
<accession>R0DN16</accession>
<evidence type="ECO:0000313" key="3">
    <source>
        <dbReference type="EMBL" id="ENZ74998.1"/>
    </source>
</evidence>
<dbReference type="CDD" id="cd00093">
    <property type="entry name" value="HTH_XRE"/>
    <property type="match status" value="1"/>
</dbReference>
<dbReference type="Proteomes" id="UP000013280">
    <property type="component" value="Unassembled WGS sequence"/>
</dbReference>
<organism evidence="3 4">
    <name type="scientific">Ralstonia pickettii OR214</name>
    <dbReference type="NCBI Taxonomy" id="1264675"/>
    <lineage>
        <taxon>Bacteria</taxon>
        <taxon>Pseudomonadati</taxon>
        <taxon>Pseudomonadota</taxon>
        <taxon>Betaproteobacteria</taxon>
        <taxon>Burkholderiales</taxon>
        <taxon>Burkholderiaceae</taxon>
        <taxon>Ralstonia</taxon>
    </lineage>
</organism>
<dbReference type="GO" id="GO:0003677">
    <property type="term" value="F:DNA binding"/>
    <property type="evidence" value="ECO:0007669"/>
    <property type="project" value="UniProtKB-KW"/>
</dbReference>
<dbReference type="GO" id="GO:0003700">
    <property type="term" value="F:DNA-binding transcription factor activity"/>
    <property type="evidence" value="ECO:0007669"/>
    <property type="project" value="TreeGrafter"/>
</dbReference>
<evidence type="ECO:0000313" key="4">
    <source>
        <dbReference type="Proteomes" id="UP000013280"/>
    </source>
</evidence>
<evidence type="ECO:0000256" key="1">
    <source>
        <dbReference type="ARBA" id="ARBA00023125"/>
    </source>
</evidence>
<dbReference type="InterPro" id="IPR001387">
    <property type="entry name" value="Cro/C1-type_HTH"/>
</dbReference>
<dbReference type="InterPro" id="IPR050807">
    <property type="entry name" value="TransReg_Diox_bact_type"/>
</dbReference>
<reference evidence="3 4" key="1">
    <citation type="journal article" date="2013" name="Genome Announc.">
        <title>Draft Genome Sequence for Ralstonia sp. Strain OR214, a Bacterium with Potential for Bioremediation.</title>
        <authorList>
            <person name="Utturkar S.M."/>
            <person name="Bollmann A."/>
            <person name="Brzoska R.M."/>
            <person name="Klingeman D.M."/>
            <person name="Epstein S.E."/>
            <person name="Palumbo A.V."/>
            <person name="Brown S.D."/>
        </authorList>
    </citation>
    <scope>NUCLEOTIDE SEQUENCE [LARGE SCALE GENOMIC DNA]</scope>
    <source>
        <strain evidence="3 4">OR214</strain>
    </source>
</reference>
<dbReference type="PROSITE" id="PS50943">
    <property type="entry name" value="HTH_CROC1"/>
    <property type="match status" value="1"/>
</dbReference>
<dbReference type="SUPFAM" id="SSF47413">
    <property type="entry name" value="lambda repressor-like DNA-binding domains"/>
    <property type="match status" value="1"/>
</dbReference>
<dbReference type="AlphaFoldDB" id="R0DN16"/>
<name>R0DN16_RALPI</name>
<protein>
    <submittedName>
        <fullName evidence="3">Putative transcriptional regulator</fullName>
    </submittedName>
</protein>
<dbReference type="Pfam" id="PF01381">
    <property type="entry name" value="HTH_3"/>
    <property type="match status" value="1"/>
</dbReference>
<dbReference type="PANTHER" id="PTHR46797">
    <property type="entry name" value="HTH-TYPE TRANSCRIPTIONAL REGULATOR"/>
    <property type="match status" value="1"/>
</dbReference>
<comment type="caution">
    <text evidence="3">The sequence shown here is derived from an EMBL/GenBank/DDBJ whole genome shotgun (WGS) entry which is preliminary data.</text>
</comment>
<dbReference type="InterPro" id="IPR010982">
    <property type="entry name" value="Lambda_DNA-bd_dom_sf"/>
</dbReference>
<feature type="domain" description="HTH cro/C1-type" evidence="2">
    <location>
        <begin position="25"/>
        <end position="79"/>
    </location>
</feature>
<dbReference type="GO" id="GO:0005829">
    <property type="term" value="C:cytosol"/>
    <property type="evidence" value="ECO:0007669"/>
    <property type="project" value="TreeGrafter"/>
</dbReference>